<dbReference type="OrthoDB" id="5386682at2759"/>
<dbReference type="STRING" id="1231657.A0A1Y1YH16"/>
<keyword evidence="3" id="KW-1185">Reference proteome</keyword>
<organism evidence="2 3">
    <name type="scientific">Clohesyomyces aquaticus</name>
    <dbReference type="NCBI Taxonomy" id="1231657"/>
    <lineage>
        <taxon>Eukaryota</taxon>
        <taxon>Fungi</taxon>
        <taxon>Dikarya</taxon>
        <taxon>Ascomycota</taxon>
        <taxon>Pezizomycotina</taxon>
        <taxon>Dothideomycetes</taxon>
        <taxon>Pleosporomycetidae</taxon>
        <taxon>Pleosporales</taxon>
        <taxon>Lindgomycetaceae</taxon>
        <taxon>Clohesyomyces</taxon>
    </lineage>
</organism>
<dbReference type="AlphaFoldDB" id="A0A1Y1YH16"/>
<comment type="caution">
    <text evidence="2">The sequence shown here is derived from an EMBL/GenBank/DDBJ whole genome shotgun (WGS) entry which is preliminary data.</text>
</comment>
<dbReference type="InterPro" id="IPR052895">
    <property type="entry name" value="HetReg/Transcr_Mod"/>
</dbReference>
<reference evidence="2 3" key="1">
    <citation type="submission" date="2016-07" db="EMBL/GenBank/DDBJ databases">
        <title>Pervasive Adenine N6-methylation of Active Genes in Fungi.</title>
        <authorList>
            <consortium name="DOE Joint Genome Institute"/>
            <person name="Mondo S.J."/>
            <person name="Dannebaum R.O."/>
            <person name="Kuo R.C."/>
            <person name="Labutti K."/>
            <person name="Haridas S."/>
            <person name="Kuo A."/>
            <person name="Salamov A."/>
            <person name="Ahrendt S.R."/>
            <person name="Lipzen A."/>
            <person name="Sullivan W."/>
            <person name="Andreopoulos W.B."/>
            <person name="Clum A."/>
            <person name="Lindquist E."/>
            <person name="Daum C."/>
            <person name="Ramamoorthy G.K."/>
            <person name="Gryganskyi A."/>
            <person name="Culley D."/>
            <person name="Magnuson J.K."/>
            <person name="James T.Y."/>
            <person name="O'Malley M.A."/>
            <person name="Stajich J.E."/>
            <person name="Spatafora J.W."/>
            <person name="Visel A."/>
            <person name="Grigoriev I.V."/>
        </authorList>
    </citation>
    <scope>NUCLEOTIDE SEQUENCE [LARGE SCALE GENOMIC DNA]</scope>
    <source>
        <strain evidence="2 3">CBS 115471</strain>
    </source>
</reference>
<dbReference type="PANTHER" id="PTHR24148:SF64">
    <property type="entry name" value="HETEROKARYON INCOMPATIBILITY DOMAIN-CONTAINING PROTEIN"/>
    <property type="match status" value="1"/>
</dbReference>
<name>A0A1Y1YH16_9PLEO</name>
<feature type="domain" description="Heterokaryon incompatibility" evidence="1">
    <location>
        <begin position="255"/>
        <end position="419"/>
    </location>
</feature>
<dbReference type="Pfam" id="PF06985">
    <property type="entry name" value="HET"/>
    <property type="match status" value="1"/>
</dbReference>
<proteinExistence type="predicted"/>
<sequence length="873" mass="99303">MSSPSTRKHDPEYEKTYTSCAALHRLRGELCSPGENERFKEFSLLWKDDKHTSQEDRRLSARECDQERVKRYDRTGHTWELKALTLYSERLLFIERHGRPRPQSTRHQLARTPFECDVQKEVRMPIALDLVGKIELPVQDNTEIFGFIDQVLSLPPKASEETFKPGLNPISTSPHDVYTEDNHAESAATACDCFISPCECSLLPSNRDSLHNGVPYVQLPNIDWFRLLVLLPGSHSDELECKLVMVQRDTALRKYETLSYSWRNGASEYGSQRHGSITCNGYRTPVTDNLRIALHHIRRCNIPRILWIDALCINQSDPEERSKQVQIMDSIYAQSFRTLVWLGEGHTDTVHNAFDTICGLVNQWYDVPIANYQAAPSVGTEHSKQLPSMEFKAYDWEEWHAMSIMFSADWFERRWVIQEIVNSSNVEVIWGLCEIPWIWIGLGAAILRTQHQGRLREHSMRGVHKTYLMFRLWRKGPLPPIRPTFLQLLRLTEGFSCTEPLDQFYALLGIRTADNDPGTRPFIEVDYGVALDDVHIRIAEKLLQLDRPLSFLSQVIPNIRNPFRSFLGSITKRAADLHLPRPPTWIPKWGSSRSTPILTPWDLDERFQPGKGLPFKRHIDHNIPQSHLALDGIIFSTVMWIGELTSQWHQDAVQIGQLLSSGAFGDLSERTLDIISGTLRARRDAYGSLESVPNSHPSHFSALLVQSYPGISASFPDIQLLADKGKTSDFTEAANNVCPNRCIFLTTGGHFGLGPQLTDVGDVVCILGGADMPIVLRRGKLGPERPILQHLDEYGVIGECFIDRVMNGEVVEAANNGKTHSGPFDPRLLMEHIHDLNPLADVCREYYSSLKSEVLELARKRYGKLKVEVINIL</sequence>
<dbReference type="PANTHER" id="PTHR24148">
    <property type="entry name" value="ANKYRIN REPEAT DOMAIN-CONTAINING PROTEIN 39 HOMOLOG-RELATED"/>
    <property type="match status" value="1"/>
</dbReference>
<accession>A0A1Y1YH16</accession>
<evidence type="ECO:0000313" key="3">
    <source>
        <dbReference type="Proteomes" id="UP000193144"/>
    </source>
</evidence>
<protein>
    <submittedName>
        <fullName evidence="2">Heterokaryon incompatibility protein-domain-containing protein</fullName>
    </submittedName>
</protein>
<evidence type="ECO:0000313" key="2">
    <source>
        <dbReference type="EMBL" id="ORX97248.1"/>
    </source>
</evidence>
<gene>
    <name evidence="2" type="ORF">BCR34DRAFT_168580</name>
</gene>
<dbReference type="Pfam" id="PF26639">
    <property type="entry name" value="Het-6_barrel"/>
    <property type="match status" value="1"/>
</dbReference>
<dbReference type="EMBL" id="MCFA01000238">
    <property type="protein sequence ID" value="ORX97248.1"/>
    <property type="molecule type" value="Genomic_DNA"/>
</dbReference>
<dbReference type="Proteomes" id="UP000193144">
    <property type="component" value="Unassembled WGS sequence"/>
</dbReference>
<dbReference type="InterPro" id="IPR010730">
    <property type="entry name" value="HET"/>
</dbReference>
<evidence type="ECO:0000259" key="1">
    <source>
        <dbReference type="Pfam" id="PF06985"/>
    </source>
</evidence>